<comment type="caution">
    <text evidence="1">The sequence shown here is derived from an EMBL/GenBank/DDBJ whole genome shotgun (WGS) entry which is preliminary data.</text>
</comment>
<protein>
    <submittedName>
        <fullName evidence="1">Uncharacterized protein</fullName>
    </submittedName>
</protein>
<dbReference type="Proteomes" id="UP000249590">
    <property type="component" value="Unassembled WGS sequence"/>
</dbReference>
<accession>A0A8B2NXM9</accession>
<dbReference type="RefSeq" id="WP_111347743.1">
    <property type="nucleotide sequence ID" value="NZ_QHHQ01000003.1"/>
</dbReference>
<evidence type="ECO:0000313" key="1">
    <source>
        <dbReference type="EMBL" id="RAI01131.1"/>
    </source>
</evidence>
<proteinExistence type="predicted"/>
<sequence length="96" mass="10920">MTRTHPNISDLFLAYLISNGFEPDPDSTHAEIVERFTATRPDFRFHEFHRWLADMDRAAASAGRGVHIGRLGQAVVDDHAERMAFVWSRIEGRVVA</sequence>
<dbReference type="AlphaFoldDB" id="A0A8B2NXM9"/>
<keyword evidence="2" id="KW-1185">Reference proteome</keyword>
<organism evidence="1 2">
    <name type="scientific">Acuticoccus sediminis</name>
    <dbReference type="NCBI Taxonomy" id="2184697"/>
    <lineage>
        <taxon>Bacteria</taxon>
        <taxon>Pseudomonadati</taxon>
        <taxon>Pseudomonadota</taxon>
        <taxon>Alphaproteobacteria</taxon>
        <taxon>Hyphomicrobiales</taxon>
        <taxon>Amorphaceae</taxon>
        <taxon>Acuticoccus</taxon>
    </lineage>
</organism>
<dbReference type="EMBL" id="QHHQ01000003">
    <property type="protein sequence ID" value="RAI01131.1"/>
    <property type="molecule type" value="Genomic_DNA"/>
</dbReference>
<name>A0A8B2NXM9_9HYPH</name>
<gene>
    <name evidence="1" type="ORF">DLJ53_18110</name>
</gene>
<reference evidence="1 2" key="1">
    <citation type="submission" date="2018-05" db="EMBL/GenBank/DDBJ databases">
        <title>Acuticoccus sediminis sp. nov., isolated from deep-sea sediment of Indian Ocean.</title>
        <authorList>
            <person name="Liu X."/>
            <person name="Lai Q."/>
            <person name="Du Y."/>
            <person name="Sun F."/>
            <person name="Zhang X."/>
            <person name="Wang S."/>
            <person name="Shao Z."/>
        </authorList>
    </citation>
    <scope>NUCLEOTIDE SEQUENCE [LARGE SCALE GENOMIC DNA]</scope>
    <source>
        <strain evidence="1 2">PTG4-2</strain>
    </source>
</reference>
<evidence type="ECO:0000313" key="2">
    <source>
        <dbReference type="Proteomes" id="UP000249590"/>
    </source>
</evidence>